<evidence type="ECO:0000256" key="7">
    <source>
        <dbReference type="ARBA" id="ARBA00022723"/>
    </source>
</evidence>
<comment type="cofactor">
    <cofactor evidence="16 17">
        <name>heme b</name>
        <dbReference type="ChEBI" id="CHEBI:60344"/>
    </cofactor>
    <text evidence="16 17">Binds 2 heme b groups non-covalently with two histidine residues as axial ligands.</text>
</comment>
<feature type="transmembrane region" description="Helical" evidence="18">
    <location>
        <begin position="118"/>
        <end position="138"/>
    </location>
</feature>
<keyword evidence="7 16" id="KW-0479">Metal-binding</keyword>
<dbReference type="InterPro" id="IPR005797">
    <property type="entry name" value="Cyt_b/b6_N"/>
</dbReference>
<dbReference type="InterPro" id="IPR023530">
    <property type="entry name" value="Cyt_B6_PetB"/>
</dbReference>
<dbReference type="GO" id="GO:0009055">
    <property type="term" value="F:electron transfer activity"/>
    <property type="evidence" value="ECO:0007669"/>
    <property type="project" value="InterPro"/>
</dbReference>
<dbReference type="PANTHER" id="PTHR19271:SF16">
    <property type="entry name" value="CYTOCHROME B"/>
    <property type="match status" value="1"/>
</dbReference>
<dbReference type="PIRSF" id="PIRSF000032">
    <property type="entry name" value="Cytochrome_b6"/>
    <property type="match status" value="1"/>
</dbReference>
<evidence type="ECO:0000313" key="21">
    <source>
        <dbReference type="EMBL" id="QFV17150.1"/>
    </source>
</evidence>
<reference evidence="21" key="2">
    <citation type="submission" date="2018-11" db="EMBL/GenBank/DDBJ databases">
        <title>Complete Plastid Genome of Cyanidioschyzon merolae Isolate 5578.</title>
        <authorList>
            <person name="Bi G."/>
        </authorList>
    </citation>
    <scope>NUCLEOTIDE SEQUENCE</scope>
</reference>
<feature type="binding site" description="axial binding residue" evidence="16">
    <location>
        <position position="100"/>
    </location>
    <ligand>
        <name>heme b</name>
        <dbReference type="ChEBI" id="CHEBI:60344"/>
        <label>1</label>
    </ligand>
    <ligandPart>
        <name>Fe</name>
        <dbReference type="ChEBI" id="CHEBI:18248"/>
    </ligandPart>
</feature>
<evidence type="ECO:0000256" key="8">
    <source>
        <dbReference type="ARBA" id="ARBA00022982"/>
    </source>
</evidence>
<dbReference type="PANTHER" id="PTHR19271">
    <property type="entry name" value="CYTOCHROME B"/>
    <property type="match status" value="1"/>
</dbReference>
<feature type="binding site" description="axial binding residue" evidence="16">
    <location>
        <position position="86"/>
    </location>
    <ligand>
        <name>heme b</name>
        <dbReference type="ChEBI" id="CHEBI:60344"/>
        <label>2</label>
    </ligand>
    <ligandPart>
        <name>Fe</name>
        <dbReference type="ChEBI" id="CHEBI:18248"/>
    </ligandPart>
</feature>
<dbReference type="GO" id="GO:0022904">
    <property type="term" value="P:respiratory electron transport chain"/>
    <property type="evidence" value="ECO:0007669"/>
    <property type="project" value="InterPro"/>
</dbReference>
<dbReference type="Pfam" id="PF00033">
    <property type="entry name" value="Cytochrome_B"/>
    <property type="match status" value="1"/>
</dbReference>
<dbReference type="AlphaFoldDB" id="A0A5P9RUR3"/>
<name>A0A5P9RUR3_CYAME</name>
<evidence type="ECO:0000256" key="11">
    <source>
        <dbReference type="ARBA" id="ARBA00023136"/>
    </source>
</evidence>
<dbReference type="EMBL" id="MK231135">
    <property type="protein sequence ID" value="QFV17150.1"/>
    <property type="molecule type" value="Genomic_DNA"/>
</dbReference>
<evidence type="ECO:0000313" key="20">
    <source>
        <dbReference type="EMBL" id="QFV16972.1"/>
    </source>
</evidence>
<comment type="similarity">
    <text evidence="15 16 17">Belongs to the cytochrome b family. PetB subfamily.</text>
</comment>
<keyword evidence="21" id="KW-0934">Plastid</keyword>
<evidence type="ECO:0000256" key="16">
    <source>
        <dbReference type="HAMAP-Rule" id="MF_00633"/>
    </source>
</evidence>
<evidence type="ECO:0000256" key="2">
    <source>
        <dbReference type="ARBA" id="ARBA00004141"/>
    </source>
</evidence>
<dbReference type="FunFam" id="1.20.810.10:FF:000001">
    <property type="entry name" value="Cytochrome b6"/>
    <property type="match status" value="1"/>
</dbReference>
<dbReference type="HAMAP" id="MF_00633">
    <property type="entry name" value="Cytb6_f_cytb6"/>
    <property type="match status" value="1"/>
</dbReference>
<dbReference type="GO" id="GO:0016491">
    <property type="term" value="F:oxidoreductase activity"/>
    <property type="evidence" value="ECO:0007669"/>
    <property type="project" value="InterPro"/>
</dbReference>
<evidence type="ECO:0000256" key="12">
    <source>
        <dbReference type="ARBA" id="ARBA00025834"/>
    </source>
</evidence>
<dbReference type="Gene3D" id="1.20.810.10">
    <property type="entry name" value="Cytochrome Bc1 Complex, Chain C"/>
    <property type="match status" value="1"/>
</dbReference>
<dbReference type="InterPro" id="IPR048259">
    <property type="entry name" value="Cytochrome_b_N_euk/bac"/>
</dbReference>
<keyword evidence="4 16" id="KW-0602">Photosynthesis</keyword>
<sequence length="215" mass="24228">MSKVYDWFQERLSIQDIADDITSKYVPPHVNIFYCLGGMTLTCFLVQVATGFAMTFYYRPTVAEAFSSVEYMMTQVNFGWLIRSLHRWSASMMVLMMILHIFRVYLTGGFKKPRELTWITGVILGVLTVSFGVTGYSLPWDQVGYWACKIVTGVPEAIPVVGSSLVELLRGDVSVGQATLTRFYSLHTLVLPVLSLVFMLAHFLMIRKQGISGPL</sequence>
<feature type="domain" description="Cytochrome b/b6 N-terminal region profile" evidence="19">
    <location>
        <begin position="4"/>
        <end position="215"/>
    </location>
</feature>
<accession>A0A5P9RUR3</accession>
<comment type="miscellaneous">
    <text evidence="16">Heme 1 (or BH or b566) is high-potential and absorbs at about 566 nm, and heme 2 (or BL or b562) is low-potential and absorbs at about 562 nm.</text>
</comment>
<geneLocation type="chloroplast" evidence="21"/>
<dbReference type="EMBL" id="MK231134">
    <property type="protein sequence ID" value="QFV16972.1"/>
    <property type="molecule type" value="Genomic_DNA"/>
</dbReference>
<evidence type="ECO:0000256" key="6">
    <source>
        <dbReference type="ARBA" id="ARBA00022692"/>
    </source>
</evidence>
<comment type="cofactor">
    <cofactor evidence="16">
        <name>heme c</name>
        <dbReference type="ChEBI" id="CHEBI:61717"/>
    </cofactor>
    <text evidence="16">Binds one heme group covalently by a single cysteine link with no axial amino acid ligand. This heme was named heme ci.</text>
</comment>
<evidence type="ECO:0000256" key="10">
    <source>
        <dbReference type="ARBA" id="ARBA00023004"/>
    </source>
</evidence>
<comment type="subcellular location">
    <subcellularLocation>
        <location evidence="2">Membrane</location>
        <topology evidence="2">Multi-pass membrane protein</topology>
    </subcellularLocation>
    <subcellularLocation>
        <location evidence="16 17">Plastid</location>
        <location evidence="16 17">Chloroplast thylakoid membrane</location>
        <topology evidence="16 17">Multi-pass membrane protein</topology>
    </subcellularLocation>
    <subcellularLocation>
        <location evidence="14">Thylakoid</location>
    </subcellularLocation>
</comment>
<dbReference type="GO" id="GO:0015979">
    <property type="term" value="P:photosynthesis"/>
    <property type="evidence" value="ECO:0007669"/>
    <property type="project" value="UniProtKB-UniRule"/>
</dbReference>
<evidence type="ECO:0000256" key="1">
    <source>
        <dbReference type="ARBA" id="ARBA00003068"/>
    </source>
</evidence>
<keyword evidence="5 16" id="KW-0349">Heme</keyword>
<dbReference type="SUPFAM" id="SSF81342">
    <property type="entry name" value="Transmembrane di-heme cytochromes"/>
    <property type="match status" value="1"/>
</dbReference>
<evidence type="ECO:0000256" key="13">
    <source>
        <dbReference type="ARBA" id="ARBA00035697"/>
    </source>
</evidence>
<keyword evidence="9 16" id="KW-1133">Transmembrane helix</keyword>
<keyword evidence="11 16" id="KW-0472">Membrane</keyword>
<keyword evidence="10 16" id="KW-0408">Iron</keyword>
<reference evidence="20" key="1">
    <citation type="submission" date="2018-11" db="EMBL/GenBank/DDBJ databases">
        <title>Complete Plastid Genome of Cyanidioschyzon merolae Isolate 5508.</title>
        <authorList>
            <person name="Bi G."/>
        </authorList>
    </citation>
    <scope>NUCLEOTIDE SEQUENCE</scope>
    <source>
        <strain evidence="20">5508</strain>
    </source>
</reference>
<keyword evidence="16 17" id="KW-0793">Thylakoid</keyword>
<proteinExistence type="inferred from homology"/>
<evidence type="ECO:0000256" key="17">
    <source>
        <dbReference type="RuleBase" id="RU003291"/>
    </source>
</evidence>
<feature type="transmembrane region" description="Helical" evidence="18">
    <location>
        <begin position="32"/>
        <end position="58"/>
    </location>
</feature>
<keyword evidence="6 16" id="KW-0812">Transmembrane</keyword>
<feature type="binding site" description="covalent" evidence="16">
    <location>
        <position position="35"/>
    </location>
    <ligand>
        <name>heme c</name>
        <dbReference type="ChEBI" id="CHEBI:61717"/>
    </ligand>
</feature>
<dbReference type="InterPro" id="IPR016174">
    <property type="entry name" value="Di-haem_cyt_TM"/>
</dbReference>
<evidence type="ECO:0000256" key="15">
    <source>
        <dbReference type="ARBA" id="ARBA00061709"/>
    </source>
</evidence>
<feature type="binding site" description="axial binding residue" evidence="16">
    <location>
        <position position="202"/>
    </location>
    <ligand>
        <name>heme b</name>
        <dbReference type="ChEBI" id="CHEBI:60344"/>
        <label>1</label>
    </ligand>
    <ligandPart>
        <name>Fe</name>
        <dbReference type="ChEBI" id="CHEBI:18248"/>
    </ligandPart>
</feature>
<protein>
    <recommendedName>
        <fullName evidence="13 16">Cytochrome b6</fullName>
    </recommendedName>
</protein>
<keyword evidence="8 16" id="KW-0249">Electron transport</keyword>
<dbReference type="SMR" id="A0A5P9RUR3"/>
<dbReference type="InterPro" id="IPR027387">
    <property type="entry name" value="Cytb/b6-like_sf"/>
</dbReference>
<comment type="function">
    <text evidence="1 16 17">Component of the cytochrome b6-f complex, which mediates electron transfer between photosystem II (PSII) and photosystem I (PSI), cyclic electron flow around PSI, and state transitions.</text>
</comment>
<organism evidence="21">
    <name type="scientific">Cyanidioschyzon merolae</name>
    <name type="common">Red alga</name>
    <dbReference type="NCBI Taxonomy" id="45157"/>
    <lineage>
        <taxon>Eukaryota</taxon>
        <taxon>Rhodophyta</taxon>
        <taxon>Bangiophyceae</taxon>
        <taxon>Cyanidiales</taxon>
        <taxon>Cyanidiaceae</taxon>
        <taxon>Cyanidioschyzon</taxon>
    </lineage>
</organism>
<dbReference type="NCBIfam" id="NF002990">
    <property type="entry name" value="PRK03735.1"/>
    <property type="match status" value="1"/>
</dbReference>
<evidence type="ECO:0000256" key="14">
    <source>
        <dbReference type="ARBA" id="ARBA00060385"/>
    </source>
</evidence>
<evidence type="ECO:0000256" key="9">
    <source>
        <dbReference type="ARBA" id="ARBA00022989"/>
    </source>
</evidence>
<dbReference type="OMA" id="WDQLAIW"/>
<dbReference type="GO" id="GO:0046872">
    <property type="term" value="F:metal ion binding"/>
    <property type="evidence" value="ECO:0007669"/>
    <property type="project" value="UniProtKB-KW"/>
</dbReference>
<dbReference type="CDD" id="cd00284">
    <property type="entry name" value="Cytochrome_b_N"/>
    <property type="match status" value="1"/>
</dbReference>
<evidence type="ECO:0000256" key="5">
    <source>
        <dbReference type="ARBA" id="ARBA00022617"/>
    </source>
</evidence>
<keyword evidence="17 21" id="KW-0150">Chloroplast</keyword>
<comment type="subunit">
    <text evidence="12 16 17">The 4 large subunits of the cytochrome b6-f complex are cytochrome b6, subunit IV (17 kDa polypeptide, PetD), cytochrome f and the Rieske protein, while the 4 small subunits are PetG, PetL, PetM and PetN. The complex functions as a dimer.</text>
</comment>
<feature type="binding site" description="axial binding residue" evidence="16">
    <location>
        <position position="187"/>
    </location>
    <ligand>
        <name>heme b</name>
        <dbReference type="ChEBI" id="CHEBI:60344"/>
        <label>2</label>
    </ligand>
    <ligandPart>
        <name>Fe</name>
        <dbReference type="ChEBI" id="CHEBI:18248"/>
    </ligandPart>
</feature>
<dbReference type="GO" id="GO:0009535">
    <property type="term" value="C:chloroplast thylakoid membrane"/>
    <property type="evidence" value="ECO:0007669"/>
    <property type="project" value="UniProtKB-SubCell"/>
</dbReference>
<evidence type="ECO:0000256" key="4">
    <source>
        <dbReference type="ARBA" id="ARBA00022531"/>
    </source>
</evidence>
<gene>
    <name evidence="16 21" type="primary">petB</name>
</gene>
<feature type="transmembrane region" description="Helical" evidence="18">
    <location>
        <begin position="88"/>
        <end position="106"/>
    </location>
</feature>
<evidence type="ECO:0000256" key="18">
    <source>
        <dbReference type="SAM" id="Phobius"/>
    </source>
</evidence>
<dbReference type="PROSITE" id="PS51002">
    <property type="entry name" value="CYTB_NTER"/>
    <property type="match status" value="1"/>
</dbReference>
<keyword evidence="3 16" id="KW-0813">Transport</keyword>
<evidence type="ECO:0000256" key="3">
    <source>
        <dbReference type="ARBA" id="ARBA00022448"/>
    </source>
</evidence>
<feature type="transmembrane region" description="Helical" evidence="18">
    <location>
        <begin position="184"/>
        <end position="206"/>
    </location>
</feature>
<evidence type="ECO:0000259" key="19">
    <source>
        <dbReference type="PROSITE" id="PS51002"/>
    </source>
</evidence>